<reference evidence="2 3" key="1">
    <citation type="submission" date="2023-01" db="EMBL/GenBank/DDBJ databases">
        <title>Novel species of the genus Asticcacaulis isolated from rivers.</title>
        <authorList>
            <person name="Lu H."/>
        </authorList>
    </citation>
    <scope>NUCLEOTIDE SEQUENCE [LARGE SCALE GENOMIC DNA]</scope>
    <source>
        <strain evidence="2 3">BYS171W</strain>
    </source>
</reference>
<dbReference type="PANTHER" id="PTHR34980:SF2">
    <property type="entry name" value="INNER MEMBRANE PROTEIN YHAH-RELATED"/>
    <property type="match status" value="1"/>
</dbReference>
<proteinExistence type="predicted"/>
<feature type="transmembrane region" description="Helical" evidence="1">
    <location>
        <begin position="86"/>
        <end position="107"/>
    </location>
</feature>
<organism evidence="2 3">
    <name type="scientific">Asticcacaulis aquaticus</name>
    <dbReference type="NCBI Taxonomy" id="2984212"/>
    <lineage>
        <taxon>Bacteria</taxon>
        <taxon>Pseudomonadati</taxon>
        <taxon>Pseudomonadota</taxon>
        <taxon>Alphaproteobacteria</taxon>
        <taxon>Caulobacterales</taxon>
        <taxon>Caulobacteraceae</taxon>
        <taxon>Asticcacaulis</taxon>
    </lineage>
</organism>
<evidence type="ECO:0000256" key="1">
    <source>
        <dbReference type="SAM" id="Phobius"/>
    </source>
</evidence>
<dbReference type="PANTHER" id="PTHR34980">
    <property type="entry name" value="INNER MEMBRANE PROTEIN-RELATED-RELATED"/>
    <property type="match status" value="1"/>
</dbReference>
<name>A0ABT5HUT9_9CAUL</name>
<keyword evidence="3" id="KW-1185">Reference proteome</keyword>
<evidence type="ECO:0000313" key="2">
    <source>
        <dbReference type="EMBL" id="MDC7683809.1"/>
    </source>
</evidence>
<dbReference type="InterPro" id="IPR008523">
    <property type="entry name" value="DUF805"/>
</dbReference>
<comment type="caution">
    <text evidence="2">The sequence shown here is derived from an EMBL/GenBank/DDBJ whole genome shotgun (WGS) entry which is preliminary data.</text>
</comment>
<dbReference type="Pfam" id="PF05656">
    <property type="entry name" value="DUF805"/>
    <property type="match status" value="1"/>
</dbReference>
<keyword evidence="1" id="KW-0812">Transmembrane</keyword>
<keyword evidence="1" id="KW-1133">Transmembrane helix</keyword>
<evidence type="ECO:0000313" key="3">
    <source>
        <dbReference type="Proteomes" id="UP001214854"/>
    </source>
</evidence>
<gene>
    <name evidence="2" type="ORF">PQU92_11010</name>
</gene>
<dbReference type="Proteomes" id="UP001214854">
    <property type="component" value="Unassembled WGS sequence"/>
</dbReference>
<sequence>MKALLLKPLRHYGRFRGRSGRAEFWAFVGTQVLIYAVLISLLSDFGARFKSGEVFSHPILWGLWLLLLTPNLALSVRRLHDLDLSGLWVAAPWVVSSIGVAAFNLFFRPKGPNPAETPPFDLLGIYTLLSVMIEVMAGLVMYVVLPFMAAQVVMLLVAALPGQSGPNRYGGPPR</sequence>
<feature type="transmembrane region" description="Helical" evidence="1">
    <location>
        <begin position="55"/>
        <end position="74"/>
    </location>
</feature>
<accession>A0ABT5HUT9</accession>
<feature type="transmembrane region" description="Helical" evidence="1">
    <location>
        <begin position="24"/>
        <end position="43"/>
    </location>
</feature>
<dbReference type="RefSeq" id="WP_272748270.1">
    <property type="nucleotide sequence ID" value="NZ_JAQQKX010000008.1"/>
</dbReference>
<protein>
    <submittedName>
        <fullName evidence="2">DUF805 domain-containing protein</fullName>
    </submittedName>
</protein>
<dbReference type="EMBL" id="JAQQKX010000008">
    <property type="protein sequence ID" value="MDC7683809.1"/>
    <property type="molecule type" value="Genomic_DNA"/>
</dbReference>
<keyword evidence="1" id="KW-0472">Membrane</keyword>
<feature type="transmembrane region" description="Helical" evidence="1">
    <location>
        <begin position="127"/>
        <end position="160"/>
    </location>
</feature>